<accession>A0A085MCI1</accession>
<gene>
    <name evidence="1" type="ORF">M513_04109</name>
</gene>
<name>A0A085MCI1_9BILA</name>
<dbReference type="AlphaFoldDB" id="A0A085MCI1"/>
<proteinExistence type="predicted"/>
<sequence>MPMHNPNKATLCIFGLFGISTYRDFDPCGISTVRILSYRDFDFRDFDRHRRMKTHAYALETSLRIRIRCVETGFAKVLRGSFERLSCNSMSHFMKVVSYDHADEQLQEMLRAAMSEYLML</sequence>
<dbReference type="EMBL" id="KL363203">
    <property type="protein sequence ID" value="KFD54927.1"/>
    <property type="molecule type" value="Genomic_DNA"/>
</dbReference>
<reference evidence="1 2" key="1">
    <citation type="journal article" date="2014" name="Nat. Genet.">
        <title>Genome and transcriptome of the porcine whipworm Trichuris suis.</title>
        <authorList>
            <person name="Jex A.R."/>
            <person name="Nejsum P."/>
            <person name="Schwarz E.M."/>
            <person name="Hu L."/>
            <person name="Young N.D."/>
            <person name="Hall R.S."/>
            <person name="Korhonen P.K."/>
            <person name="Liao S."/>
            <person name="Thamsborg S."/>
            <person name="Xia J."/>
            <person name="Xu P."/>
            <person name="Wang S."/>
            <person name="Scheerlinck J.P."/>
            <person name="Hofmann A."/>
            <person name="Sternberg P.W."/>
            <person name="Wang J."/>
            <person name="Gasser R.B."/>
        </authorList>
    </citation>
    <scope>NUCLEOTIDE SEQUENCE [LARGE SCALE GENOMIC DNA]</scope>
    <source>
        <strain evidence="1">DCEP-RM93M</strain>
    </source>
</reference>
<evidence type="ECO:0000313" key="1">
    <source>
        <dbReference type="EMBL" id="KFD54927.1"/>
    </source>
</evidence>
<evidence type="ECO:0000313" key="2">
    <source>
        <dbReference type="Proteomes" id="UP000030764"/>
    </source>
</evidence>
<dbReference type="Proteomes" id="UP000030764">
    <property type="component" value="Unassembled WGS sequence"/>
</dbReference>
<organism evidence="1 2">
    <name type="scientific">Trichuris suis</name>
    <name type="common">pig whipworm</name>
    <dbReference type="NCBI Taxonomy" id="68888"/>
    <lineage>
        <taxon>Eukaryota</taxon>
        <taxon>Metazoa</taxon>
        <taxon>Ecdysozoa</taxon>
        <taxon>Nematoda</taxon>
        <taxon>Enoplea</taxon>
        <taxon>Dorylaimia</taxon>
        <taxon>Trichinellida</taxon>
        <taxon>Trichuridae</taxon>
        <taxon>Trichuris</taxon>
    </lineage>
</organism>
<keyword evidence="2" id="KW-1185">Reference proteome</keyword>
<protein>
    <submittedName>
        <fullName evidence="1">Uncharacterized protein</fullName>
    </submittedName>
</protein>